<evidence type="ECO:0000313" key="2">
    <source>
        <dbReference type="EMBL" id="KAF5899439.1"/>
    </source>
</evidence>
<reference evidence="2" key="1">
    <citation type="submission" date="2020-07" db="EMBL/GenBank/DDBJ databases">
        <title>Clarias magur genome sequencing, assembly and annotation.</title>
        <authorList>
            <person name="Kushwaha B."/>
            <person name="Kumar R."/>
            <person name="Das P."/>
            <person name="Joshi C.G."/>
            <person name="Kumar D."/>
            <person name="Nagpure N.S."/>
            <person name="Pandey M."/>
            <person name="Agarwal S."/>
            <person name="Srivastava S."/>
            <person name="Singh M."/>
            <person name="Sahoo L."/>
            <person name="Jayasankar P."/>
            <person name="Meher P.K."/>
            <person name="Koringa P.G."/>
            <person name="Iquebal M.A."/>
            <person name="Das S.P."/>
            <person name="Bit A."/>
            <person name="Patnaik S."/>
            <person name="Patel N."/>
            <person name="Shah T.M."/>
            <person name="Hinsu A."/>
            <person name="Jena J.K."/>
        </authorList>
    </citation>
    <scope>NUCLEOTIDE SEQUENCE</scope>
    <source>
        <strain evidence="2">CIFAMagur01</strain>
        <tissue evidence="2">Testis</tissue>
    </source>
</reference>
<dbReference type="Gene3D" id="3.10.100.10">
    <property type="entry name" value="Mannose-Binding Protein A, subunit A"/>
    <property type="match status" value="1"/>
</dbReference>
<dbReference type="AlphaFoldDB" id="A0A8J4UGR0"/>
<dbReference type="InterPro" id="IPR016186">
    <property type="entry name" value="C-type_lectin-like/link_sf"/>
</dbReference>
<proteinExistence type="predicted"/>
<dbReference type="PANTHER" id="PTHR45784">
    <property type="entry name" value="C-TYPE LECTIN DOMAIN FAMILY 20 MEMBER A-RELATED"/>
    <property type="match status" value="1"/>
</dbReference>
<comment type="caution">
    <text evidence="2">The sequence shown here is derived from an EMBL/GenBank/DDBJ whole genome shotgun (WGS) entry which is preliminary data.</text>
</comment>
<evidence type="ECO:0000259" key="1">
    <source>
        <dbReference type="PROSITE" id="PS50041"/>
    </source>
</evidence>
<dbReference type="SMART" id="SM00034">
    <property type="entry name" value="CLECT"/>
    <property type="match status" value="1"/>
</dbReference>
<evidence type="ECO:0000313" key="3">
    <source>
        <dbReference type="Proteomes" id="UP000727407"/>
    </source>
</evidence>
<accession>A0A8J4UGR0</accession>
<dbReference type="Proteomes" id="UP000727407">
    <property type="component" value="Unassembled WGS sequence"/>
</dbReference>
<protein>
    <submittedName>
        <fullName evidence="2">Macrophage mannose receptor 1-like isoform X6</fullName>
    </submittedName>
</protein>
<dbReference type="PROSITE" id="PS50041">
    <property type="entry name" value="C_TYPE_LECTIN_2"/>
    <property type="match status" value="1"/>
</dbReference>
<dbReference type="EMBL" id="QNUK01000167">
    <property type="protein sequence ID" value="KAF5899439.1"/>
    <property type="molecule type" value="Genomic_DNA"/>
</dbReference>
<name>A0A8J4UGR0_CLAMG</name>
<dbReference type="Pfam" id="PF00059">
    <property type="entry name" value="Lectin_C"/>
    <property type="match status" value="1"/>
</dbReference>
<dbReference type="PANTHER" id="PTHR45784:SF3">
    <property type="entry name" value="C-TYPE LECTIN DOMAIN FAMILY 4 MEMBER K-LIKE-RELATED"/>
    <property type="match status" value="1"/>
</dbReference>
<gene>
    <name evidence="2" type="ORF">DAT39_010849</name>
</gene>
<dbReference type="InterPro" id="IPR016187">
    <property type="entry name" value="CTDL_fold"/>
</dbReference>
<dbReference type="OrthoDB" id="6369810at2759"/>
<feature type="non-terminal residue" evidence="2">
    <location>
        <position position="1"/>
    </location>
</feature>
<dbReference type="InterPro" id="IPR001304">
    <property type="entry name" value="C-type_lectin-like"/>
</dbReference>
<organism evidence="2 3">
    <name type="scientific">Clarias magur</name>
    <name type="common">Asian catfish</name>
    <name type="synonym">Macropteronotus magur</name>
    <dbReference type="NCBI Taxonomy" id="1594786"/>
    <lineage>
        <taxon>Eukaryota</taxon>
        <taxon>Metazoa</taxon>
        <taxon>Chordata</taxon>
        <taxon>Craniata</taxon>
        <taxon>Vertebrata</taxon>
        <taxon>Euteleostomi</taxon>
        <taxon>Actinopterygii</taxon>
        <taxon>Neopterygii</taxon>
        <taxon>Teleostei</taxon>
        <taxon>Ostariophysi</taxon>
        <taxon>Siluriformes</taxon>
        <taxon>Clariidae</taxon>
        <taxon>Clarias</taxon>
    </lineage>
</organism>
<feature type="domain" description="C-type lectin" evidence="1">
    <location>
        <begin position="14"/>
        <end position="126"/>
    </location>
</feature>
<dbReference type="SUPFAM" id="SSF56436">
    <property type="entry name" value="C-type lectin-like"/>
    <property type="match status" value="1"/>
</dbReference>
<keyword evidence="3" id="KW-1185">Reference proteome</keyword>
<keyword evidence="2" id="KW-0675">Receptor</keyword>
<sequence length="127" mass="14873">LVAVSVLQTVPYKYSLVMKSMTWSNAQSYCRTMYTDLATIVNATDWQKLEKERASKYFTGPAWIGLYNNINNWRWSLNDVPLNTLLYINWSPWSSTFAGETACSFIGAYYYWWDTLCSLQYAFICYN</sequence>
<feature type="non-terminal residue" evidence="2">
    <location>
        <position position="127"/>
    </location>
</feature>